<accession>A0AB34KDM9</accession>
<organism evidence="1 2">
    <name type="scientific">Prymnesium parvum</name>
    <name type="common">Toxic golden alga</name>
    <dbReference type="NCBI Taxonomy" id="97485"/>
    <lineage>
        <taxon>Eukaryota</taxon>
        <taxon>Haptista</taxon>
        <taxon>Haptophyta</taxon>
        <taxon>Prymnesiophyceae</taxon>
        <taxon>Prymnesiales</taxon>
        <taxon>Prymnesiaceae</taxon>
        <taxon>Prymnesium</taxon>
    </lineage>
</organism>
<reference evidence="1 2" key="1">
    <citation type="journal article" date="2024" name="Science">
        <title>Giant polyketide synthase enzymes in the biosynthesis of giant marine polyether toxins.</title>
        <authorList>
            <person name="Fallon T.R."/>
            <person name="Shende V.V."/>
            <person name="Wierzbicki I.H."/>
            <person name="Pendleton A.L."/>
            <person name="Watervoot N.F."/>
            <person name="Auber R.P."/>
            <person name="Gonzalez D.J."/>
            <person name="Wisecaver J.H."/>
            <person name="Moore B.S."/>
        </authorList>
    </citation>
    <scope>NUCLEOTIDE SEQUENCE [LARGE SCALE GENOMIC DNA]</scope>
    <source>
        <strain evidence="1 2">12B1</strain>
    </source>
</reference>
<gene>
    <name evidence="1" type="ORF">AB1Y20_001416</name>
</gene>
<proteinExistence type="predicted"/>
<evidence type="ECO:0000313" key="1">
    <source>
        <dbReference type="EMBL" id="KAL1530515.1"/>
    </source>
</evidence>
<sequence>MLLQPLGEPPPVARLRAWLDRTDATMLPREALSDAVAFSSDCCSLSGAAAYASAAERWAADGAALLPPFHTSHTRCALLPDGALVVRWRAEWEPETLPWAPAVASLFQWDIKHEDLDPYAASTFRWRALGRLLFEAAATSTLRLPASFVEGTAVFTLDERGTHVISHKERIDLVGLADSGRLLNRRCAQDCALFLDVCRRPDSVDPDDWAARVRSRVLARVPGAGVLDVEPGDDAEGAFAIGAFAIVALGVAGCIASAIAGDARGVDFADSARTAMCEQMMATIGSKSSQAYLQCISDLF</sequence>
<name>A0AB34KDM9_PRYPA</name>
<dbReference type="Proteomes" id="UP001515480">
    <property type="component" value="Unassembled WGS sequence"/>
</dbReference>
<dbReference type="EMBL" id="JBGBPQ010000001">
    <property type="protein sequence ID" value="KAL1530515.1"/>
    <property type="molecule type" value="Genomic_DNA"/>
</dbReference>
<protein>
    <submittedName>
        <fullName evidence="1">Uncharacterized protein</fullName>
    </submittedName>
</protein>
<evidence type="ECO:0000313" key="2">
    <source>
        <dbReference type="Proteomes" id="UP001515480"/>
    </source>
</evidence>
<keyword evidence="2" id="KW-1185">Reference proteome</keyword>
<dbReference type="AlphaFoldDB" id="A0AB34KDM9"/>
<comment type="caution">
    <text evidence="1">The sequence shown here is derived from an EMBL/GenBank/DDBJ whole genome shotgun (WGS) entry which is preliminary data.</text>
</comment>